<accession>A0A1B9GXQ1</accession>
<gene>
    <name evidence="2" type="ORF">I316_02304</name>
</gene>
<feature type="compositionally biased region" description="Acidic residues" evidence="1">
    <location>
        <begin position="126"/>
        <end position="146"/>
    </location>
</feature>
<feature type="region of interest" description="Disordered" evidence="1">
    <location>
        <begin position="1"/>
        <end position="178"/>
    </location>
</feature>
<dbReference type="AlphaFoldDB" id="A0A1B9GXQ1"/>
<evidence type="ECO:0000313" key="2">
    <source>
        <dbReference type="EMBL" id="OCF35811.1"/>
    </source>
</evidence>
<feature type="compositionally biased region" description="Low complexity" evidence="1">
    <location>
        <begin position="44"/>
        <end position="57"/>
    </location>
</feature>
<feature type="compositionally biased region" description="Acidic residues" evidence="1">
    <location>
        <begin position="59"/>
        <end position="108"/>
    </location>
</feature>
<dbReference type="EMBL" id="KI669497">
    <property type="protein sequence ID" value="OCF35811.1"/>
    <property type="molecule type" value="Genomic_DNA"/>
</dbReference>
<name>A0A1B9GXQ1_9TREE</name>
<organism evidence="2 3">
    <name type="scientific">Kwoniella heveanensis BCC8398</name>
    <dbReference type="NCBI Taxonomy" id="1296120"/>
    <lineage>
        <taxon>Eukaryota</taxon>
        <taxon>Fungi</taxon>
        <taxon>Dikarya</taxon>
        <taxon>Basidiomycota</taxon>
        <taxon>Agaricomycotina</taxon>
        <taxon>Tremellomycetes</taxon>
        <taxon>Tremellales</taxon>
        <taxon>Cryptococcaceae</taxon>
        <taxon>Kwoniella</taxon>
    </lineage>
</organism>
<evidence type="ECO:0000256" key="1">
    <source>
        <dbReference type="SAM" id="MobiDB-lite"/>
    </source>
</evidence>
<keyword evidence="3" id="KW-1185">Reference proteome</keyword>
<reference evidence="3" key="2">
    <citation type="submission" date="2013-12" db="EMBL/GenBank/DDBJ databases">
        <title>Evolution of pathogenesis and genome organization in the Tremellales.</title>
        <authorList>
            <person name="Cuomo C."/>
            <person name="Litvintseva A."/>
            <person name="Heitman J."/>
            <person name="Chen Y."/>
            <person name="Sun S."/>
            <person name="Springer D."/>
            <person name="Dromer F."/>
            <person name="Young S."/>
            <person name="Zeng Q."/>
            <person name="Chapman S."/>
            <person name="Gujja S."/>
            <person name="Saif S."/>
            <person name="Birren B."/>
        </authorList>
    </citation>
    <scope>NUCLEOTIDE SEQUENCE [LARGE SCALE GENOMIC DNA]</scope>
    <source>
        <strain evidence="3">BCC8398</strain>
    </source>
</reference>
<protein>
    <submittedName>
        <fullName evidence="2">Uncharacterized protein</fullName>
    </submittedName>
</protein>
<reference evidence="2 3" key="1">
    <citation type="submission" date="2013-07" db="EMBL/GenBank/DDBJ databases">
        <title>The Genome Sequence of Cryptococcus heveanensis BCC8398.</title>
        <authorList>
            <consortium name="The Broad Institute Genome Sequencing Platform"/>
            <person name="Cuomo C."/>
            <person name="Litvintseva A."/>
            <person name="Chen Y."/>
            <person name="Heitman J."/>
            <person name="Sun S."/>
            <person name="Springer D."/>
            <person name="Dromer F."/>
            <person name="Young S.K."/>
            <person name="Zeng Q."/>
            <person name="Gargeya S."/>
            <person name="Fitzgerald M."/>
            <person name="Abouelleil A."/>
            <person name="Alvarado L."/>
            <person name="Berlin A.M."/>
            <person name="Chapman S.B."/>
            <person name="Dewar J."/>
            <person name="Goldberg J."/>
            <person name="Griggs A."/>
            <person name="Gujja S."/>
            <person name="Hansen M."/>
            <person name="Howarth C."/>
            <person name="Imamovic A."/>
            <person name="Larimer J."/>
            <person name="McCowan C."/>
            <person name="Murphy C."/>
            <person name="Pearson M."/>
            <person name="Priest M."/>
            <person name="Roberts A."/>
            <person name="Saif S."/>
            <person name="Shea T."/>
            <person name="Sykes S."/>
            <person name="Wortman J."/>
            <person name="Nusbaum C."/>
            <person name="Birren B."/>
        </authorList>
    </citation>
    <scope>NUCLEOTIDE SEQUENCE [LARGE SCALE GENOMIC DNA]</scope>
    <source>
        <strain evidence="2 3">BCC8398</strain>
    </source>
</reference>
<feature type="compositionally biased region" description="Low complexity" evidence="1">
    <location>
        <begin position="24"/>
        <end position="35"/>
    </location>
</feature>
<evidence type="ECO:0000313" key="3">
    <source>
        <dbReference type="Proteomes" id="UP000092666"/>
    </source>
</evidence>
<proteinExistence type="predicted"/>
<dbReference type="Proteomes" id="UP000092666">
    <property type="component" value="Unassembled WGS sequence"/>
</dbReference>
<sequence length="178" mass="19054">MSAEQAQKPVAVEDRDPEGDYNDADAANDAGNGADENLSAPVSATKTEAAAPAEGAANDLDDEDVDDDDGEDEDEDEEDEGEGDEDDDEEDYDEEDYDEEDDDGEDGAGDGVDHKKVLSDFYNNEQVDDEDDDEEGDEEDDDDEFDPSAADADADVTAGGKRKAAEQVVEGDNKKVKA</sequence>